<evidence type="ECO:0000256" key="1">
    <source>
        <dbReference type="SAM" id="MobiDB-lite"/>
    </source>
</evidence>
<dbReference type="EMBL" id="JAAAIL010000205">
    <property type="protein sequence ID" value="KAG0278307.1"/>
    <property type="molecule type" value="Genomic_DNA"/>
</dbReference>
<dbReference type="Gene3D" id="3.40.50.720">
    <property type="entry name" value="NAD(P)-binding Rossmann-like Domain"/>
    <property type="match status" value="1"/>
</dbReference>
<evidence type="ECO:0008006" key="4">
    <source>
        <dbReference type="Google" id="ProtNLM"/>
    </source>
</evidence>
<dbReference type="InterPro" id="IPR036291">
    <property type="entry name" value="NAD(P)-bd_dom_sf"/>
</dbReference>
<proteinExistence type="predicted"/>
<dbReference type="PANTHER" id="PTHR43162:SF1">
    <property type="entry name" value="PRESTALK A DIFFERENTIATION PROTEIN A"/>
    <property type="match status" value="1"/>
</dbReference>
<protein>
    <recommendedName>
        <fullName evidence="4">NAD(P)-binding domain-containing protein</fullName>
    </recommendedName>
</protein>
<dbReference type="InterPro" id="IPR051604">
    <property type="entry name" value="Ergot_Alk_Oxidoreductase"/>
</dbReference>
<comment type="caution">
    <text evidence="2">The sequence shown here is derived from an EMBL/GenBank/DDBJ whole genome shotgun (WGS) entry which is preliminary data.</text>
</comment>
<gene>
    <name evidence="2" type="ORF">BGZ95_004264</name>
</gene>
<dbReference type="AlphaFoldDB" id="A0AAD4HA56"/>
<accession>A0AAD4HA56</accession>
<organism evidence="2 3">
    <name type="scientific">Linnemannia exigua</name>
    <dbReference type="NCBI Taxonomy" id="604196"/>
    <lineage>
        <taxon>Eukaryota</taxon>
        <taxon>Fungi</taxon>
        <taxon>Fungi incertae sedis</taxon>
        <taxon>Mucoromycota</taxon>
        <taxon>Mortierellomycotina</taxon>
        <taxon>Mortierellomycetes</taxon>
        <taxon>Mortierellales</taxon>
        <taxon>Mortierellaceae</taxon>
        <taxon>Linnemannia</taxon>
    </lineage>
</organism>
<evidence type="ECO:0000313" key="3">
    <source>
        <dbReference type="Proteomes" id="UP001194580"/>
    </source>
</evidence>
<sequence length="392" mass="44641">MSSLQSTLSFLLPSSTHNKKIAITNVDSWLGCCIAVHLAEKLEKRCPNVQIIALTCKDADSHLDKLKKFKNVHIHKIDYNDEKSIERAISGAKCALLLPEMTEHRVKHAKNVLAAMKKEKIKGCLMLSVEGAEIAENHGLKEIKSFHEIEKMVEEYCSCYLILRKSILNQCFLLWSPIVQEKQEFPMSCTAECQMAPLDACDLVCAIETVIVEHCRHDDDHNKGNPRDSTDTNADAETDESGEKWNFGGIHKNKKYILTGPHKITAQGLVQVLNEETGQRVQFKQVPREELKKYFESLKERENWYEDLSIDRCCEMMDIAVAGGDDMHEDHDHHHMAPNQSVINLMLDELELVKKGEVGFVSGDLEKIIGHQGRSVKDFMHKYKDEFRSGRL</sequence>
<evidence type="ECO:0000313" key="2">
    <source>
        <dbReference type="EMBL" id="KAG0278307.1"/>
    </source>
</evidence>
<dbReference type="Proteomes" id="UP001194580">
    <property type="component" value="Unassembled WGS sequence"/>
</dbReference>
<dbReference type="SUPFAM" id="SSF51735">
    <property type="entry name" value="NAD(P)-binding Rossmann-fold domains"/>
    <property type="match status" value="1"/>
</dbReference>
<reference evidence="2" key="1">
    <citation type="journal article" date="2020" name="Fungal Divers.">
        <title>Resolving the Mortierellaceae phylogeny through synthesis of multi-gene phylogenetics and phylogenomics.</title>
        <authorList>
            <person name="Vandepol N."/>
            <person name="Liber J."/>
            <person name="Desiro A."/>
            <person name="Na H."/>
            <person name="Kennedy M."/>
            <person name="Barry K."/>
            <person name="Grigoriev I.V."/>
            <person name="Miller A.N."/>
            <person name="O'Donnell K."/>
            <person name="Stajich J.E."/>
            <person name="Bonito G."/>
        </authorList>
    </citation>
    <scope>NUCLEOTIDE SEQUENCE</scope>
    <source>
        <strain evidence="2">NRRL 28262</strain>
    </source>
</reference>
<name>A0AAD4HA56_9FUNG</name>
<feature type="compositionally biased region" description="Basic and acidic residues" evidence="1">
    <location>
        <begin position="218"/>
        <end position="230"/>
    </location>
</feature>
<dbReference type="PANTHER" id="PTHR43162">
    <property type="match status" value="1"/>
</dbReference>
<keyword evidence="3" id="KW-1185">Reference proteome</keyword>
<feature type="region of interest" description="Disordered" evidence="1">
    <location>
        <begin position="218"/>
        <end position="244"/>
    </location>
</feature>